<evidence type="ECO:0000256" key="3">
    <source>
        <dbReference type="ARBA" id="ARBA00023274"/>
    </source>
</evidence>
<name>A0A1S3DVP7_DIACI</name>
<feature type="region of interest" description="Disordered" evidence="6">
    <location>
        <begin position="184"/>
        <end position="215"/>
    </location>
</feature>
<evidence type="ECO:0000256" key="5">
    <source>
        <dbReference type="ARBA" id="ARBA00035413"/>
    </source>
</evidence>
<dbReference type="PANTHER" id="PTHR14413:SF16">
    <property type="entry name" value="LARGE RIBOSOMAL SUBUNIT PROTEIN BL17M"/>
    <property type="match status" value="1"/>
</dbReference>
<keyword evidence="3" id="KW-0687">Ribonucleoprotein</keyword>
<dbReference type="GO" id="GO:0005762">
    <property type="term" value="C:mitochondrial large ribosomal subunit"/>
    <property type="evidence" value="ECO:0007669"/>
    <property type="project" value="TreeGrafter"/>
</dbReference>
<dbReference type="InterPro" id="IPR036373">
    <property type="entry name" value="Ribosomal_bL17_sf"/>
</dbReference>
<keyword evidence="7" id="KW-1185">Reference proteome</keyword>
<keyword evidence="2 8" id="KW-0689">Ribosomal protein</keyword>
<organism evidence="7 8">
    <name type="scientific">Diaphorina citri</name>
    <name type="common">Asian citrus psyllid</name>
    <dbReference type="NCBI Taxonomy" id="121845"/>
    <lineage>
        <taxon>Eukaryota</taxon>
        <taxon>Metazoa</taxon>
        <taxon>Ecdysozoa</taxon>
        <taxon>Arthropoda</taxon>
        <taxon>Hexapoda</taxon>
        <taxon>Insecta</taxon>
        <taxon>Pterygota</taxon>
        <taxon>Neoptera</taxon>
        <taxon>Paraneoptera</taxon>
        <taxon>Hemiptera</taxon>
        <taxon>Sternorrhyncha</taxon>
        <taxon>Psylloidea</taxon>
        <taxon>Psyllidae</taxon>
        <taxon>Diaphorininae</taxon>
        <taxon>Diaphorina</taxon>
    </lineage>
</organism>
<evidence type="ECO:0000313" key="7">
    <source>
        <dbReference type="Proteomes" id="UP000079169"/>
    </source>
</evidence>
<evidence type="ECO:0000256" key="1">
    <source>
        <dbReference type="ARBA" id="ARBA00008777"/>
    </source>
</evidence>
<comment type="similarity">
    <text evidence="1">Belongs to the bacterial ribosomal protein bL17 family.</text>
</comment>
<feature type="compositionally biased region" description="Polar residues" evidence="6">
    <location>
        <begin position="197"/>
        <end position="206"/>
    </location>
</feature>
<dbReference type="PANTHER" id="PTHR14413">
    <property type="entry name" value="RIBOSOMAL PROTEIN L17"/>
    <property type="match status" value="1"/>
</dbReference>
<dbReference type="GeneID" id="103524628"/>
<evidence type="ECO:0000313" key="8">
    <source>
        <dbReference type="RefSeq" id="XP_008487879.1"/>
    </source>
</evidence>
<evidence type="ECO:0000256" key="2">
    <source>
        <dbReference type="ARBA" id="ARBA00022980"/>
    </source>
</evidence>
<feature type="compositionally biased region" description="Basic and acidic residues" evidence="6">
    <location>
        <begin position="184"/>
        <end position="196"/>
    </location>
</feature>
<dbReference type="AlphaFoldDB" id="A0A1S3DVP7"/>
<gene>
    <name evidence="8" type="primary">LOC103524628</name>
</gene>
<proteinExistence type="inferred from homology"/>
<dbReference type="Gene3D" id="3.90.1030.10">
    <property type="entry name" value="Ribosomal protein L17"/>
    <property type="match status" value="1"/>
</dbReference>
<dbReference type="PaxDb" id="121845-A0A1S3DVP7"/>
<dbReference type="KEGG" id="dci:103524628"/>
<accession>A0A1S3DVP7</accession>
<evidence type="ECO:0000256" key="6">
    <source>
        <dbReference type="SAM" id="MobiDB-lite"/>
    </source>
</evidence>
<dbReference type="InterPro" id="IPR000456">
    <property type="entry name" value="Ribosomal_bL17"/>
</dbReference>
<dbReference type="Proteomes" id="UP000079169">
    <property type="component" value="Unplaced"/>
</dbReference>
<dbReference type="FunFam" id="3.90.1030.10:FF:000009">
    <property type="entry name" value="39S ribosomal protein L17, mitochondrial"/>
    <property type="match status" value="1"/>
</dbReference>
<dbReference type="GO" id="GO:0006412">
    <property type="term" value="P:translation"/>
    <property type="evidence" value="ECO:0007669"/>
    <property type="project" value="InterPro"/>
</dbReference>
<dbReference type="GO" id="GO:0003735">
    <property type="term" value="F:structural constituent of ribosome"/>
    <property type="evidence" value="ECO:0007669"/>
    <property type="project" value="InterPro"/>
</dbReference>
<dbReference type="SUPFAM" id="SSF64263">
    <property type="entry name" value="Prokaryotic ribosomal protein L17"/>
    <property type="match status" value="1"/>
</dbReference>
<dbReference type="STRING" id="121845.A0A1S3DVP7"/>
<sequence>MNQAEVTKLVSRLRIPILAKHRRLRNPEGPQGRVKKLRSIVTALLKYERIEVYHYDGDEARGYVERLISDAIRHGDTHKETMDMADFWIEEKNIVHKLFKVLVPRFQNTTVSYTRAYNAPIPHATPEKSDLSFHSVIELRGNPFPPLVQRAVDSRLHIQNVLLDEAKKEYRAQKYAEIAQDLESRANADSSAKSEELAQNNSQTPSETTTETETK</sequence>
<dbReference type="OMA" id="HKPTMEM"/>
<dbReference type="CTD" id="63875"/>
<reference evidence="8" key="1">
    <citation type="submission" date="2025-08" db="UniProtKB">
        <authorList>
            <consortium name="RefSeq"/>
        </authorList>
    </citation>
    <scope>IDENTIFICATION</scope>
</reference>
<evidence type="ECO:0000256" key="4">
    <source>
        <dbReference type="ARBA" id="ARBA00035290"/>
    </source>
</evidence>
<dbReference type="Pfam" id="PF01196">
    <property type="entry name" value="Ribosomal_L17"/>
    <property type="match status" value="1"/>
</dbReference>
<protein>
    <recommendedName>
        <fullName evidence="4">Large ribosomal subunit protein bL17m</fullName>
    </recommendedName>
    <alternativeName>
        <fullName evidence="5">39S ribosomal protein L17, mitochondrial</fullName>
    </alternativeName>
</protein>
<dbReference type="RefSeq" id="XP_008487879.1">
    <property type="nucleotide sequence ID" value="XM_008489657.3"/>
</dbReference>